<keyword evidence="1" id="KW-0812">Transmembrane</keyword>
<organism evidence="2 3">
    <name type="scientific">Penicillium brevicompactum</name>
    <dbReference type="NCBI Taxonomy" id="5074"/>
    <lineage>
        <taxon>Eukaryota</taxon>
        <taxon>Fungi</taxon>
        <taxon>Dikarya</taxon>
        <taxon>Ascomycota</taxon>
        <taxon>Pezizomycotina</taxon>
        <taxon>Eurotiomycetes</taxon>
        <taxon>Eurotiomycetidae</taxon>
        <taxon>Eurotiales</taxon>
        <taxon>Aspergillaceae</taxon>
        <taxon>Penicillium</taxon>
    </lineage>
</organism>
<evidence type="ECO:0000313" key="3">
    <source>
        <dbReference type="Proteomes" id="UP001147695"/>
    </source>
</evidence>
<evidence type="ECO:0000313" key="2">
    <source>
        <dbReference type="EMBL" id="KAJ5338827.1"/>
    </source>
</evidence>
<reference evidence="2" key="2">
    <citation type="journal article" date="2023" name="IMA Fungus">
        <title>Comparative genomic study of the Penicillium genus elucidates a diverse pangenome and 15 lateral gene transfer events.</title>
        <authorList>
            <person name="Petersen C."/>
            <person name="Sorensen T."/>
            <person name="Nielsen M.R."/>
            <person name="Sondergaard T.E."/>
            <person name="Sorensen J.L."/>
            <person name="Fitzpatrick D.A."/>
            <person name="Frisvad J.C."/>
            <person name="Nielsen K.L."/>
        </authorList>
    </citation>
    <scope>NUCLEOTIDE SEQUENCE</scope>
    <source>
        <strain evidence="2">IBT 35673</strain>
    </source>
</reference>
<dbReference type="Proteomes" id="UP001147695">
    <property type="component" value="Unassembled WGS sequence"/>
</dbReference>
<reference evidence="2" key="1">
    <citation type="submission" date="2022-12" db="EMBL/GenBank/DDBJ databases">
        <authorList>
            <person name="Petersen C."/>
        </authorList>
    </citation>
    <scope>NUCLEOTIDE SEQUENCE</scope>
    <source>
        <strain evidence="2">IBT 35673</strain>
    </source>
</reference>
<sequence>MVLLGILLTNIIDALPVQRHEWAEGMIKAVGENPAYQIRMQAHFLWFLLLSGLVGLIIHARNEYNM</sequence>
<dbReference type="EMBL" id="JAPZBQ010000003">
    <property type="protein sequence ID" value="KAJ5338827.1"/>
    <property type="molecule type" value="Genomic_DNA"/>
</dbReference>
<feature type="transmembrane region" description="Helical" evidence="1">
    <location>
        <begin position="38"/>
        <end position="58"/>
    </location>
</feature>
<gene>
    <name evidence="2" type="ORF">N7452_005555</name>
</gene>
<keyword evidence="1" id="KW-1133">Transmembrane helix</keyword>
<comment type="caution">
    <text evidence="2">The sequence shown here is derived from an EMBL/GenBank/DDBJ whole genome shotgun (WGS) entry which is preliminary data.</text>
</comment>
<accession>A0A9W9UF96</accession>
<name>A0A9W9UF96_PENBR</name>
<keyword evidence="1" id="KW-0472">Membrane</keyword>
<proteinExistence type="predicted"/>
<dbReference type="AlphaFoldDB" id="A0A9W9UF96"/>
<protein>
    <submittedName>
        <fullName evidence="2">Uncharacterized protein</fullName>
    </submittedName>
</protein>
<evidence type="ECO:0000256" key="1">
    <source>
        <dbReference type="SAM" id="Phobius"/>
    </source>
</evidence>